<dbReference type="Pfam" id="PF00583">
    <property type="entry name" value="Acetyltransf_1"/>
    <property type="match status" value="1"/>
</dbReference>
<proteinExistence type="predicted"/>
<evidence type="ECO:0000256" key="2">
    <source>
        <dbReference type="ARBA" id="ARBA00023315"/>
    </source>
</evidence>
<dbReference type="RefSeq" id="WP_380748024.1">
    <property type="nucleotide sequence ID" value="NZ_JBHSRF010000006.1"/>
</dbReference>
<keyword evidence="1 4" id="KW-0808">Transferase</keyword>
<dbReference type="Gene3D" id="3.40.630.30">
    <property type="match status" value="1"/>
</dbReference>
<accession>A0ABW1NCP2</accession>
<evidence type="ECO:0000259" key="3">
    <source>
        <dbReference type="PROSITE" id="PS51186"/>
    </source>
</evidence>
<dbReference type="GO" id="GO:0016746">
    <property type="term" value="F:acyltransferase activity"/>
    <property type="evidence" value="ECO:0007669"/>
    <property type="project" value="UniProtKB-KW"/>
</dbReference>
<dbReference type="PANTHER" id="PTHR43877:SF2">
    <property type="entry name" value="AMINOALKYLPHOSPHONATE N-ACETYLTRANSFERASE-RELATED"/>
    <property type="match status" value="1"/>
</dbReference>
<evidence type="ECO:0000313" key="5">
    <source>
        <dbReference type="Proteomes" id="UP001596137"/>
    </source>
</evidence>
<dbReference type="EMBL" id="JBHSRF010000006">
    <property type="protein sequence ID" value="MFC6080841.1"/>
    <property type="molecule type" value="Genomic_DNA"/>
</dbReference>
<evidence type="ECO:0000313" key="4">
    <source>
        <dbReference type="EMBL" id="MFC6080841.1"/>
    </source>
</evidence>
<sequence length="157" mass="17393">MAPLIRPYTPTDTDWAKTLLTAHFGSPKVVSRGTLHDATTLPGFVAEADKTPVGLITYNITDTQCEVVTITGPGVGAYLLAATVEHARNQGCHRLWLITTNDNTHALTFYQRQGWDLSALHKNAVTEARKLKPEIPRTGENNIPIRHELELEFLLHS</sequence>
<reference evidence="5" key="1">
    <citation type="journal article" date="2019" name="Int. J. Syst. Evol. Microbiol.">
        <title>The Global Catalogue of Microorganisms (GCM) 10K type strain sequencing project: providing services to taxonomists for standard genome sequencing and annotation.</title>
        <authorList>
            <consortium name="The Broad Institute Genomics Platform"/>
            <consortium name="The Broad Institute Genome Sequencing Center for Infectious Disease"/>
            <person name="Wu L."/>
            <person name="Ma J."/>
        </authorList>
    </citation>
    <scope>NUCLEOTIDE SEQUENCE [LARGE SCALE GENOMIC DNA]</scope>
    <source>
        <strain evidence="5">JCM 30346</strain>
    </source>
</reference>
<dbReference type="CDD" id="cd04301">
    <property type="entry name" value="NAT_SF"/>
    <property type="match status" value="1"/>
</dbReference>
<keyword evidence="2 4" id="KW-0012">Acyltransferase</keyword>
<dbReference type="EC" id="2.3.-.-" evidence="4"/>
<dbReference type="PANTHER" id="PTHR43877">
    <property type="entry name" value="AMINOALKYLPHOSPHONATE N-ACETYLTRANSFERASE-RELATED-RELATED"/>
    <property type="match status" value="1"/>
</dbReference>
<dbReference type="InterPro" id="IPR000182">
    <property type="entry name" value="GNAT_dom"/>
</dbReference>
<dbReference type="InterPro" id="IPR050832">
    <property type="entry name" value="Bact_Acetyltransf"/>
</dbReference>
<organism evidence="4 5">
    <name type="scientific">Sphaerisporangium aureirubrum</name>
    <dbReference type="NCBI Taxonomy" id="1544736"/>
    <lineage>
        <taxon>Bacteria</taxon>
        <taxon>Bacillati</taxon>
        <taxon>Actinomycetota</taxon>
        <taxon>Actinomycetes</taxon>
        <taxon>Streptosporangiales</taxon>
        <taxon>Streptosporangiaceae</taxon>
        <taxon>Sphaerisporangium</taxon>
    </lineage>
</organism>
<protein>
    <submittedName>
        <fullName evidence="4">GNAT family N-acetyltransferase</fullName>
        <ecNumber evidence="4">2.3.-.-</ecNumber>
    </submittedName>
</protein>
<feature type="domain" description="N-acetyltransferase" evidence="3">
    <location>
        <begin position="3"/>
        <end position="133"/>
    </location>
</feature>
<evidence type="ECO:0000256" key="1">
    <source>
        <dbReference type="ARBA" id="ARBA00022679"/>
    </source>
</evidence>
<name>A0ABW1NCP2_9ACTN</name>
<gene>
    <name evidence="4" type="ORF">ACFP1K_06690</name>
</gene>
<dbReference type="SUPFAM" id="SSF55729">
    <property type="entry name" value="Acyl-CoA N-acyltransferases (Nat)"/>
    <property type="match status" value="1"/>
</dbReference>
<keyword evidence="5" id="KW-1185">Reference proteome</keyword>
<dbReference type="PROSITE" id="PS51186">
    <property type="entry name" value="GNAT"/>
    <property type="match status" value="1"/>
</dbReference>
<dbReference type="InterPro" id="IPR016181">
    <property type="entry name" value="Acyl_CoA_acyltransferase"/>
</dbReference>
<comment type="caution">
    <text evidence="4">The sequence shown here is derived from an EMBL/GenBank/DDBJ whole genome shotgun (WGS) entry which is preliminary data.</text>
</comment>
<dbReference type="Proteomes" id="UP001596137">
    <property type="component" value="Unassembled WGS sequence"/>
</dbReference>